<dbReference type="Proteomes" id="UP000215914">
    <property type="component" value="Unassembled WGS sequence"/>
</dbReference>
<dbReference type="AlphaFoldDB" id="A0A9K3I1L3"/>
<evidence type="ECO:0000256" key="1">
    <source>
        <dbReference type="SAM" id="Phobius"/>
    </source>
</evidence>
<reference evidence="2" key="1">
    <citation type="journal article" date="2017" name="Nature">
        <title>The sunflower genome provides insights into oil metabolism, flowering and Asterid evolution.</title>
        <authorList>
            <person name="Badouin H."/>
            <person name="Gouzy J."/>
            <person name="Grassa C.J."/>
            <person name="Murat F."/>
            <person name="Staton S.E."/>
            <person name="Cottret L."/>
            <person name="Lelandais-Briere C."/>
            <person name="Owens G.L."/>
            <person name="Carrere S."/>
            <person name="Mayjonade B."/>
            <person name="Legrand L."/>
            <person name="Gill N."/>
            <person name="Kane N.C."/>
            <person name="Bowers J.E."/>
            <person name="Hubner S."/>
            <person name="Bellec A."/>
            <person name="Berard A."/>
            <person name="Berges H."/>
            <person name="Blanchet N."/>
            <person name="Boniface M.C."/>
            <person name="Brunel D."/>
            <person name="Catrice O."/>
            <person name="Chaidir N."/>
            <person name="Claudel C."/>
            <person name="Donnadieu C."/>
            <person name="Faraut T."/>
            <person name="Fievet G."/>
            <person name="Helmstetter N."/>
            <person name="King M."/>
            <person name="Knapp S.J."/>
            <person name="Lai Z."/>
            <person name="Le Paslier M.C."/>
            <person name="Lippi Y."/>
            <person name="Lorenzon L."/>
            <person name="Mandel J.R."/>
            <person name="Marage G."/>
            <person name="Marchand G."/>
            <person name="Marquand E."/>
            <person name="Bret-Mestries E."/>
            <person name="Morien E."/>
            <person name="Nambeesan S."/>
            <person name="Nguyen T."/>
            <person name="Pegot-Espagnet P."/>
            <person name="Pouilly N."/>
            <person name="Raftis F."/>
            <person name="Sallet E."/>
            <person name="Schiex T."/>
            <person name="Thomas J."/>
            <person name="Vandecasteele C."/>
            <person name="Vares D."/>
            <person name="Vear F."/>
            <person name="Vautrin S."/>
            <person name="Crespi M."/>
            <person name="Mangin B."/>
            <person name="Burke J.M."/>
            <person name="Salse J."/>
            <person name="Munos S."/>
            <person name="Vincourt P."/>
            <person name="Rieseberg L.H."/>
            <person name="Langlade N.B."/>
        </authorList>
    </citation>
    <scope>NUCLEOTIDE SEQUENCE</scope>
    <source>
        <tissue evidence="2">Leaves</tissue>
    </source>
</reference>
<organism evidence="2 3">
    <name type="scientific">Helianthus annuus</name>
    <name type="common">Common sunflower</name>
    <dbReference type="NCBI Taxonomy" id="4232"/>
    <lineage>
        <taxon>Eukaryota</taxon>
        <taxon>Viridiplantae</taxon>
        <taxon>Streptophyta</taxon>
        <taxon>Embryophyta</taxon>
        <taxon>Tracheophyta</taxon>
        <taxon>Spermatophyta</taxon>
        <taxon>Magnoliopsida</taxon>
        <taxon>eudicotyledons</taxon>
        <taxon>Gunneridae</taxon>
        <taxon>Pentapetalae</taxon>
        <taxon>asterids</taxon>
        <taxon>campanulids</taxon>
        <taxon>Asterales</taxon>
        <taxon>Asteraceae</taxon>
        <taxon>Asteroideae</taxon>
        <taxon>Heliantheae alliance</taxon>
        <taxon>Heliantheae</taxon>
        <taxon>Helianthus</taxon>
    </lineage>
</organism>
<keyword evidence="1" id="KW-1133">Transmembrane helix</keyword>
<feature type="transmembrane region" description="Helical" evidence="1">
    <location>
        <begin position="106"/>
        <end position="126"/>
    </location>
</feature>
<dbReference type="EMBL" id="MNCJ02000325">
    <property type="protein sequence ID" value="KAF5788279.1"/>
    <property type="molecule type" value="Genomic_DNA"/>
</dbReference>
<sequence length="140" mass="16085">MAAVTKSNITFALCSLLFLVILLYPTNHMHSFPSISYLTLTSTSRLLQDEAIPKIKKGDFSLARIEEQLAKARGEIHKAIVEKSFESSNANESFIPEGTIYKNPFAFFQLSVYLLLLLLFLFFVSYNHIMFWELHLFKTI</sequence>
<accession>A0A9K3I1L3</accession>
<keyword evidence="3" id="KW-1185">Reference proteome</keyword>
<gene>
    <name evidence="2" type="ORF">HanXRQr2_Chr10g0462261</name>
</gene>
<comment type="caution">
    <text evidence="2">The sequence shown here is derived from an EMBL/GenBank/DDBJ whole genome shotgun (WGS) entry which is preliminary data.</text>
</comment>
<reference evidence="2" key="2">
    <citation type="submission" date="2020-06" db="EMBL/GenBank/DDBJ databases">
        <title>Helianthus annuus Genome sequencing and assembly Release 2.</title>
        <authorList>
            <person name="Gouzy J."/>
            <person name="Langlade N."/>
            <person name="Munos S."/>
        </authorList>
    </citation>
    <scope>NUCLEOTIDE SEQUENCE</scope>
    <source>
        <tissue evidence="2">Leaves</tissue>
    </source>
</reference>
<evidence type="ECO:0000313" key="3">
    <source>
        <dbReference type="Proteomes" id="UP000215914"/>
    </source>
</evidence>
<proteinExistence type="predicted"/>
<protein>
    <submittedName>
        <fullName evidence="2">Uncharacterized protein</fullName>
    </submittedName>
</protein>
<dbReference type="Gramene" id="mRNA:HanXRQr2_Chr10g0462261">
    <property type="protein sequence ID" value="mRNA:HanXRQr2_Chr10g0462261"/>
    <property type="gene ID" value="HanXRQr2_Chr10g0462261"/>
</dbReference>
<keyword evidence="1" id="KW-0472">Membrane</keyword>
<evidence type="ECO:0000313" key="2">
    <source>
        <dbReference type="EMBL" id="KAF5788279.1"/>
    </source>
</evidence>
<name>A0A9K3I1L3_HELAN</name>
<keyword evidence="1" id="KW-0812">Transmembrane</keyword>